<evidence type="ECO:0000256" key="1">
    <source>
        <dbReference type="SAM" id="MobiDB-lite"/>
    </source>
</evidence>
<protein>
    <submittedName>
        <fullName evidence="2">Uncharacterized protein</fullName>
    </submittedName>
</protein>
<dbReference type="Proteomes" id="UP000824140">
    <property type="component" value="Unassembled WGS sequence"/>
</dbReference>
<comment type="caution">
    <text evidence="2">The sequence shown here is derived from an EMBL/GenBank/DDBJ whole genome shotgun (WGS) entry which is preliminary data.</text>
</comment>
<organism evidence="2 3">
    <name type="scientific">Candidatus Alectryocaccomicrobium excrementavium</name>
    <dbReference type="NCBI Taxonomy" id="2840668"/>
    <lineage>
        <taxon>Bacteria</taxon>
        <taxon>Bacillati</taxon>
        <taxon>Bacillota</taxon>
        <taxon>Clostridia</taxon>
        <taxon>Candidatus Alectryocaccomicrobium</taxon>
    </lineage>
</organism>
<name>A0A9D1K6L4_9FIRM</name>
<dbReference type="EMBL" id="DVJN01000146">
    <property type="protein sequence ID" value="HIS92802.1"/>
    <property type="molecule type" value="Genomic_DNA"/>
</dbReference>
<sequence length="253" mass="28974">MNGGFFDRIDVPGGAPGASPDSAIESMGIRRLSGFHQSEKWPPRGGRTVKDPIRLLTKDYFHRHPVKAFSAARLAYSMLLMPEVVTCLEDKLPELREMTAMRGVQLPDSAQQKVLVEQEEDAGQLFRMLRRPLAPDACGALLRKLLKREAEMLPEIQRMILKTLNSNAIENCVYFMAKCKENCSEWILQHYEEVREPYARSMLCLVLGFRAGTAVIPFLMRQLEQFEKQCPQHSFEQGPLMALYEIRSRFRPD</sequence>
<accession>A0A9D1K6L4</accession>
<reference evidence="2" key="2">
    <citation type="journal article" date="2021" name="PeerJ">
        <title>Extensive microbial diversity within the chicken gut microbiome revealed by metagenomics and culture.</title>
        <authorList>
            <person name="Gilroy R."/>
            <person name="Ravi A."/>
            <person name="Getino M."/>
            <person name="Pursley I."/>
            <person name="Horton D.L."/>
            <person name="Alikhan N.F."/>
            <person name="Baker D."/>
            <person name="Gharbi K."/>
            <person name="Hall N."/>
            <person name="Watson M."/>
            <person name="Adriaenssens E.M."/>
            <person name="Foster-Nyarko E."/>
            <person name="Jarju S."/>
            <person name="Secka A."/>
            <person name="Antonio M."/>
            <person name="Oren A."/>
            <person name="Chaudhuri R.R."/>
            <person name="La Ragione R."/>
            <person name="Hildebrand F."/>
            <person name="Pallen M.J."/>
        </authorList>
    </citation>
    <scope>NUCLEOTIDE SEQUENCE</scope>
    <source>
        <strain evidence="2">13766</strain>
    </source>
</reference>
<evidence type="ECO:0000313" key="2">
    <source>
        <dbReference type="EMBL" id="HIS92802.1"/>
    </source>
</evidence>
<gene>
    <name evidence="2" type="ORF">IAA84_07310</name>
</gene>
<dbReference type="AlphaFoldDB" id="A0A9D1K6L4"/>
<feature type="region of interest" description="Disordered" evidence="1">
    <location>
        <begin position="1"/>
        <end position="21"/>
    </location>
</feature>
<evidence type="ECO:0000313" key="3">
    <source>
        <dbReference type="Proteomes" id="UP000824140"/>
    </source>
</evidence>
<proteinExistence type="predicted"/>
<reference evidence="2" key="1">
    <citation type="submission" date="2020-10" db="EMBL/GenBank/DDBJ databases">
        <authorList>
            <person name="Gilroy R."/>
        </authorList>
    </citation>
    <scope>NUCLEOTIDE SEQUENCE</scope>
    <source>
        <strain evidence="2">13766</strain>
    </source>
</reference>